<feature type="repeat" description="PPR" evidence="3">
    <location>
        <begin position="273"/>
        <end position="307"/>
    </location>
</feature>
<reference evidence="4 5" key="1">
    <citation type="journal article" date="2016" name="G3 (Bethesda)">
        <title>First Draft Assembly and Annotation of the Genome of a California Endemic Oak Quercus lobata Nee (Fagaceae).</title>
        <authorList>
            <person name="Sork V.L."/>
            <person name="Fitz-Gibbon S.T."/>
            <person name="Puiu D."/>
            <person name="Crepeau M."/>
            <person name="Gugger P.F."/>
            <person name="Sherman R."/>
            <person name="Stevens K."/>
            <person name="Langley C.H."/>
            <person name="Pellegrini M."/>
            <person name="Salzberg S.L."/>
        </authorList>
    </citation>
    <scope>NUCLEOTIDE SEQUENCE [LARGE SCALE GENOMIC DNA]</scope>
    <source>
        <strain evidence="4 5">cv. SW786</strain>
    </source>
</reference>
<dbReference type="Gramene" id="QL05p001270:mrna">
    <property type="protein sequence ID" value="QL05p001270:mrna"/>
    <property type="gene ID" value="QL05p001270"/>
</dbReference>
<evidence type="ECO:0008006" key="6">
    <source>
        <dbReference type="Google" id="ProtNLM"/>
    </source>
</evidence>
<dbReference type="FunCoup" id="A0A7N2LL28">
    <property type="interactions" value="479"/>
</dbReference>
<protein>
    <recommendedName>
        <fullName evidence="6">Pentatricopeptide repeat-containing protein</fullName>
    </recommendedName>
</protein>
<feature type="repeat" description="PPR" evidence="3">
    <location>
        <begin position="398"/>
        <end position="432"/>
    </location>
</feature>
<dbReference type="PANTHER" id="PTHR47932">
    <property type="entry name" value="ATPASE EXPRESSION PROTEIN 3"/>
    <property type="match status" value="1"/>
</dbReference>
<dbReference type="InParanoid" id="A0A7N2LL28"/>
<dbReference type="PROSITE" id="PS51375">
    <property type="entry name" value="PPR"/>
    <property type="match status" value="5"/>
</dbReference>
<evidence type="ECO:0000256" key="3">
    <source>
        <dbReference type="PROSITE-ProRule" id="PRU00708"/>
    </source>
</evidence>
<dbReference type="Pfam" id="PF13041">
    <property type="entry name" value="PPR_2"/>
    <property type="match status" value="2"/>
</dbReference>
<feature type="repeat" description="PPR" evidence="3">
    <location>
        <begin position="238"/>
        <end position="272"/>
    </location>
</feature>
<dbReference type="Pfam" id="PF12854">
    <property type="entry name" value="PPR_1"/>
    <property type="match status" value="1"/>
</dbReference>
<keyword evidence="5" id="KW-1185">Reference proteome</keyword>
<sequence>MYNFSFIVFSNSIGLSRFWVCETSQLYHSGWSGILALRTRRAITTCTLPIDPPNASVSPITNDHKSLCLSLAEQLIQRGFLSPAQQVVRRIIAHSSSVSDAFLVVDFAALHGLDLDLGSYGDLVRKLVYSGLPQLAEALFRDNIVGRGIDPDLSILNSVVICLFKLDKVEEAGAQFDRLLEMGGIPCKAACNAMIWGLYAQDRILEAFDYLVRVNDRGLVVEAESLFREMESQGLHIDRVMSASLINQYGKDKKMKMAMLVFLRMLKTDCEPDNYTYNTLIHGFLKLGLFDKGWLVYKQMAGWGMQPDAKYPEGQRLHLAHLILQAIAKNGCGFDPSMLSSSAGVNSNGGLEREIEILLEGIVRCNFNLANVAFGVIGLFEDAKYLLDLMQDRGVVPNQATYLIMVNEHCKRGDLVSAFNILDQMDERGLRPNVAIYDTIIGCLSREKRIFEAEEMFKGMLESGVDPGEGQFEFAFRLVDLMDRNQIDTDLIMYISLRTLMPMKKILRISADTPEEMKCFALKLMQKFKDIEFMPNLYLYNGIISGFCTAERMWDAYDHFEKMQRKGVHPNE</sequence>
<evidence type="ECO:0000256" key="2">
    <source>
        <dbReference type="ARBA" id="ARBA00022737"/>
    </source>
</evidence>
<dbReference type="InterPro" id="IPR011990">
    <property type="entry name" value="TPR-like_helical_dom_sf"/>
</dbReference>
<feature type="repeat" description="PPR" evidence="3">
    <location>
        <begin position="536"/>
        <end position="570"/>
    </location>
</feature>
<proteinExistence type="inferred from homology"/>
<dbReference type="Gene3D" id="1.25.40.10">
    <property type="entry name" value="Tetratricopeptide repeat domain"/>
    <property type="match status" value="4"/>
</dbReference>
<dbReference type="InterPro" id="IPR002885">
    <property type="entry name" value="PPR_rpt"/>
</dbReference>
<accession>A0A7N2LL28</accession>
<evidence type="ECO:0000313" key="5">
    <source>
        <dbReference type="Proteomes" id="UP000594261"/>
    </source>
</evidence>
<dbReference type="Pfam" id="PF01535">
    <property type="entry name" value="PPR"/>
    <property type="match status" value="2"/>
</dbReference>
<reference evidence="4" key="2">
    <citation type="submission" date="2021-01" db="UniProtKB">
        <authorList>
            <consortium name="EnsemblPlants"/>
        </authorList>
    </citation>
    <scope>IDENTIFICATION</scope>
</reference>
<comment type="similarity">
    <text evidence="1">Belongs to the PPR family. P subfamily.</text>
</comment>
<dbReference type="AlphaFoldDB" id="A0A7N2LL28"/>
<dbReference type="EMBL" id="LRBV02000005">
    <property type="status" value="NOT_ANNOTATED_CDS"/>
    <property type="molecule type" value="Genomic_DNA"/>
</dbReference>
<dbReference type="GO" id="GO:0003729">
    <property type="term" value="F:mRNA binding"/>
    <property type="evidence" value="ECO:0007669"/>
    <property type="project" value="TreeGrafter"/>
</dbReference>
<dbReference type="NCBIfam" id="TIGR00756">
    <property type="entry name" value="PPR"/>
    <property type="match status" value="6"/>
</dbReference>
<name>A0A7N2LL28_QUELO</name>
<evidence type="ECO:0000313" key="4">
    <source>
        <dbReference type="EnsemblPlants" id="QL05p001270:mrna"/>
    </source>
</evidence>
<dbReference type="PANTHER" id="PTHR47932:SF62">
    <property type="entry name" value="EXPRESSED PROTEIN"/>
    <property type="match status" value="1"/>
</dbReference>
<dbReference type="EnsemblPlants" id="QL05p001270:mrna">
    <property type="protein sequence ID" value="QL05p001270:mrna"/>
    <property type="gene ID" value="QL05p001270"/>
</dbReference>
<evidence type="ECO:0000256" key="1">
    <source>
        <dbReference type="ARBA" id="ARBA00007626"/>
    </source>
</evidence>
<organism evidence="4 5">
    <name type="scientific">Quercus lobata</name>
    <name type="common">Valley oak</name>
    <dbReference type="NCBI Taxonomy" id="97700"/>
    <lineage>
        <taxon>Eukaryota</taxon>
        <taxon>Viridiplantae</taxon>
        <taxon>Streptophyta</taxon>
        <taxon>Embryophyta</taxon>
        <taxon>Tracheophyta</taxon>
        <taxon>Spermatophyta</taxon>
        <taxon>Magnoliopsida</taxon>
        <taxon>eudicotyledons</taxon>
        <taxon>Gunneridae</taxon>
        <taxon>Pentapetalae</taxon>
        <taxon>rosids</taxon>
        <taxon>fabids</taxon>
        <taxon>Fagales</taxon>
        <taxon>Fagaceae</taxon>
        <taxon>Quercus</taxon>
    </lineage>
</organism>
<dbReference type="Proteomes" id="UP000594261">
    <property type="component" value="Chromosome 5"/>
</dbReference>
<keyword evidence="2" id="KW-0677">Repeat</keyword>
<feature type="repeat" description="PPR" evidence="3">
    <location>
        <begin position="433"/>
        <end position="467"/>
    </location>
</feature>